<organism evidence="2 3">
    <name type="scientific">Dyella telluris</name>
    <dbReference type="NCBI Taxonomy" id="2763498"/>
    <lineage>
        <taxon>Bacteria</taxon>
        <taxon>Pseudomonadati</taxon>
        <taxon>Pseudomonadota</taxon>
        <taxon>Gammaproteobacteria</taxon>
        <taxon>Lysobacterales</taxon>
        <taxon>Rhodanobacteraceae</taxon>
        <taxon>Dyella</taxon>
    </lineage>
</organism>
<dbReference type="InterPro" id="IPR004360">
    <property type="entry name" value="Glyas_Fos-R_dOase_dom"/>
</dbReference>
<feature type="domain" description="VOC" evidence="1">
    <location>
        <begin position="2"/>
        <end position="127"/>
    </location>
</feature>
<dbReference type="EMBL" id="CP060412">
    <property type="protein sequence ID" value="QNK01437.1"/>
    <property type="molecule type" value="Genomic_DNA"/>
</dbReference>
<evidence type="ECO:0000313" key="3">
    <source>
        <dbReference type="Proteomes" id="UP000515873"/>
    </source>
</evidence>
<sequence length="127" mass="13767">MHIAHTALWTRDLEAASLFWRDYFGAEVGEPYHSQRRAGFVSRFVTLPGGGAKIELMTGPWIEATPAADHVGWDHIAVSLGDAGAVDRLAERCRTNGLLVSPPRMTGDGFYEAVIAMPDGTPIEVTS</sequence>
<proteinExistence type="predicted"/>
<dbReference type="Pfam" id="PF00903">
    <property type="entry name" value="Glyoxalase"/>
    <property type="match status" value="1"/>
</dbReference>
<name>A0A7G8Q3S9_9GAMM</name>
<dbReference type="InterPro" id="IPR029068">
    <property type="entry name" value="Glyas_Bleomycin-R_OHBP_Dase"/>
</dbReference>
<dbReference type="KEGG" id="dtl:H8F01_20765"/>
<dbReference type="PANTHER" id="PTHR36113">
    <property type="entry name" value="LYASE, PUTATIVE-RELATED-RELATED"/>
    <property type="match status" value="1"/>
</dbReference>
<dbReference type="Gene3D" id="3.10.180.10">
    <property type="entry name" value="2,3-Dihydroxybiphenyl 1,2-Dioxygenase, domain 1"/>
    <property type="match status" value="1"/>
</dbReference>
<dbReference type="Proteomes" id="UP000515873">
    <property type="component" value="Chromosome"/>
</dbReference>
<dbReference type="PANTHER" id="PTHR36113:SF1">
    <property type="entry name" value="GLYOXALASE_BLEOMYCIN RESISTANCE PROTEIN_DIOXYGENASE"/>
    <property type="match status" value="1"/>
</dbReference>
<keyword evidence="3" id="KW-1185">Reference proteome</keyword>
<gene>
    <name evidence="2" type="ORF">H8F01_20765</name>
</gene>
<evidence type="ECO:0000259" key="1">
    <source>
        <dbReference type="PROSITE" id="PS51819"/>
    </source>
</evidence>
<dbReference type="InterPro" id="IPR051332">
    <property type="entry name" value="Fosfomycin_Res_Enzymes"/>
</dbReference>
<dbReference type="PROSITE" id="PS51819">
    <property type="entry name" value="VOC"/>
    <property type="match status" value="1"/>
</dbReference>
<accession>A0A7G8Q3S9</accession>
<dbReference type="AlphaFoldDB" id="A0A7G8Q3S9"/>
<dbReference type="SUPFAM" id="SSF54593">
    <property type="entry name" value="Glyoxalase/Bleomycin resistance protein/Dihydroxybiphenyl dioxygenase"/>
    <property type="match status" value="1"/>
</dbReference>
<protein>
    <submittedName>
        <fullName evidence="2">VOC family protein</fullName>
    </submittedName>
</protein>
<dbReference type="InterPro" id="IPR037523">
    <property type="entry name" value="VOC_core"/>
</dbReference>
<evidence type="ECO:0000313" key="2">
    <source>
        <dbReference type="EMBL" id="QNK01437.1"/>
    </source>
</evidence>
<dbReference type="RefSeq" id="WP_187056899.1">
    <property type="nucleotide sequence ID" value="NZ_CP060412.1"/>
</dbReference>
<reference evidence="2 3" key="1">
    <citation type="submission" date="2020-08" db="EMBL/GenBank/DDBJ databases">
        <title>Dyella sp. G9 isolated from forest soil.</title>
        <authorList>
            <person name="Fu J."/>
            <person name="Qiu L."/>
        </authorList>
    </citation>
    <scope>NUCLEOTIDE SEQUENCE [LARGE SCALE GENOMIC DNA]</scope>
    <source>
        <strain evidence="2 3">G9</strain>
    </source>
</reference>